<dbReference type="InterPro" id="IPR008754">
    <property type="entry name" value="Peptidase_M43"/>
</dbReference>
<dbReference type="Gene3D" id="2.60.40.10">
    <property type="entry name" value="Immunoglobulins"/>
    <property type="match status" value="1"/>
</dbReference>
<dbReference type="AlphaFoldDB" id="A0A3B7MYX6"/>
<dbReference type="NCBIfam" id="TIGR04183">
    <property type="entry name" value="Por_Secre_tail"/>
    <property type="match status" value="1"/>
</dbReference>
<dbReference type="Pfam" id="PF18962">
    <property type="entry name" value="Por_Secre_tail"/>
    <property type="match status" value="1"/>
</dbReference>
<dbReference type="SUPFAM" id="SSF55486">
    <property type="entry name" value="Metalloproteases ('zincins'), catalytic domain"/>
    <property type="match status" value="1"/>
</dbReference>
<evidence type="ECO:0000313" key="11">
    <source>
        <dbReference type="EMBL" id="AXY78300.1"/>
    </source>
</evidence>
<dbReference type="Pfam" id="PF05572">
    <property type="entry name" value="Peptidase_M43"/>
    <property type="match status" value="1"/>
</dbReference>
<keyword evidence="6" id="KW-0862">Zinc</keyword>
<evidence type="ECO:0000259" key="10">
    <source>
        <dbReference type="Pfam" id="PF18962"/>
    </source>
</evidence>
<evidence type="ECO:0000256" key="1">
    <source>
        <dbReference type="ARBA" id="ARBA00008721"/>
    </source>
</evidence>
<dbReference type="InterPro" id="IPR013783">
    <property type="entry name" value="Ig-like_fold"/>
</dbReference>
<dbReference type="NCBIfam" id="NF038128">
    <property type="entry name" value="choice_anch_J"/>
    <property type="match status" value="1"/>
</dbReference>
<reference evidence="11 12" key="1">
    <citation type="submission" date="2018-09" db="EMBL/GenBank/DDBJ databases">
        <title>Genome sequencing of strain 6GH32-13.</title>
        <authorList>
            <person name="Weon H.-Y."/>
            <person name="Heo J."/>
            <person name="Kwon S.-W."/>
        </authorList>
    </citation>
    <scope>NUCLEOTIDE SEQUENCE [LARGE SCALE GENOMIC DNA]</scope>
    <source>
        <strain evidence="11 12">5GH32-13</strain>
    </source>
</reference>
<keyword evidence="7" id="KW-0482">Metalloprotease</keyword>
<comment type="similarity">
    <text evidence="1">Belongs to the peptidase M43B family.</text>
</comment>
<dbReference type="GO" id="GO:0006508">
    <property type="term" value="P:proteolysis"/>
    <property type="evidence" value="ECO:0007669"/>
    <property type="project" value="UniProtKB-KW"/>
</dbReference>
<dbReference type="PANTHER" id="PTHR47466">
    <property type="match status" value="1"/>
</dbReference>
<dbReference type="Gene3D" id="3.40.390.10">
    <property type="entry name" value="Collagenase (Catalytic Domain)"/>
    <property type="match status" value="1"/>
</dbReference>
<dbReference type="RefSeq" id="WP_119054172.1">
    <property type="nucleotide sequence ID" value="NZ_CP032157.1"/>
</dbReference>
<evidence type="ECO:0000259" key="9">
    <source>
        <dbReference type="Pfam" id="PF05572"/>
    </source>
</evidence>
<feature type="domain" description="Peptidase M43 pregnancy-associated plasma-A" evidence="9">
    <location>
        <begin position="150"/>
        <end position="312"/>
    </location>
</feature>
<dbReference type="KEGG" id="pseg:D3H65_31800"/>
<keyword evidence="4" id="KW-0732">Signal</keyword>
<keyword evidence="8" id="KW-1015">Disulfide bond</keyword>
<protein>
    <submittedName>
        <fullName evidence="11">T9SS C-terminal target domain-containing protein</fullName>
    </submittedName>
</protein>
<sequence>MELLNKIIQEDPSIVGKWQEEGQQQYQAYLQRKEDQSGQRIQAGEIIIPVVFHLVGASTVLNVIPDRDIYEQLEILNNDFAGHKADYYKANGVFSPAFLSAIGNVPVRFVLARRTPAGTGTNGIERLVTTKTFTQTTINQLKSTALGGLDPWDVSKYLNIWCATFSDNLLGIATFPFTNSASIGPQGVAIHLATLGANPCRGYYSPLYNEGATLSHEVGHYLYLWHTFGDNAACNDLDFRIQTGWPLTPAASNDDTPPEKADDNTMYGNVSGLYTDGCTPSGMMYMNFMNYFDDRSLFFFTNGQKERVVATMDMYRASLKTSDGATPPAPVTDAYLLSITPMGKCDNRSPILNNTPIKATIRNYGTTPLTSVTLNVQIDGGAVVPTTFPLSLAVMSDSTLTLGNISGARGNHTVVVYTSAPNGGTDNYLSNDTLTSRVNIRTNSLTAPFTENFNGAFFPPRLTTANDLWYVNNPTGGNSWYLSDSYGFFTEGAVAAPNYDYNEVGQFEDLVTPPIDFGAFDSSVLSFRVAHARYDDPSYTWDGLEVQASNDGGQTWFLVYKKTGTDLETQKDTESGAFDPEDDPKLWRTEKVNLTPFIGSGQKLIFRFRNINAYGNNIFIDDIGVTAAVQATRDAAVAAIKGVPAFQCNDFSIKPVITLANKAKANLTTVKINFRIDNNAVTTVTWNGNLAKGTSVDYALGTLSNLPAGAHVLTVYTSEPNNGPDQDVTNDTLRVGFTIFTPVNAPIVQGFESGTFPPEGWGLSTSGSAYTWERNTLSSTEKTASAWVRNYRSTSGQTDNLYSPIIKLETVDSIYVRFDVAHATAVFPGSTALPMDTLEVLVTSDCGLTYTTVYKKWGIELQTLGDPNTAPQYDHTTDPIGFVPNSNYWRKEFIDVTRYVNGKSSFQVIFKNTSNAGNNTYLDNINISTVILPAKLKSDGYLIYPNPFSGAFEVRHLIPPTNLKGMVVISSSGQVVYQKSYNGNAANSIKVDLSRFANGVYTLRMIYDTKVETQRIIKRPY</sequence>
<keyword evidence="12" id="KW-1185">Reference proteome</keyword>
<evidence type="ECO:0000256" key="7">
    <source>
        <dbReference type="ARBA" id="ARBA00023049"/>
    </source>
</evidence>
<proteinExistence type="inferred from homology"/>
<organism evidence="11 12">
    <name type="scientific">Paraflavitalea soli</name>
    <dbReference type="NCBI Taxonomy" id="2315862"/>
    <lineage>
        <taxon>Bacteria</taxon>
        <taxon>Pseudomonadati</taxon>
        <taxon>Bacteroidota</taxon>
        <taxon>Chitinophagia</taxon>
        <taxon>Chitinophagales</taxon>
        <taxon>Chitinophagaceae</taxon>
        <taxon>Paraflavitalea</taxon>
    </lineage>
</organism>
<dbReference type="InterPro" id="IPR026444">
    <property type="entry name" value="Secre_tail"/>
</dbReference>
<dbReference type="EMBL" id="CP032157">
    <property type="protein sequence ID" value="AXY78300.1"/>
    <property type="molecule type" value="Genomic_DNA"/>
</dbReference>
<evidence type="ECO:0000313" key="12">
    <source>
        <dbReference type="Proteomes" id="UP000263900"/>
    </source>
</evidence>
<dbReference type="OrthoDB" id="6278496at2"/>
<dbReference type="InterPro" id="IPR024079">
    <property type="entry name" value="MetalloPept_cat_dom_sf"/>
</dbReference>
<evidence type="ECO:0000256" key="2">
    <source>
        <dbReference type="ARBA" id="ARBA00022670"/>
    </source>
</evidence>
<dbReference type="PANTHER" id="PTHR47466:SF1">
    <property type="entry name" value="METALLOPROTEASE MEP1 (AFU_ORTHOLOGUE AFUA_1G07730)-RELATED"/>
    <property type="match status" value="1"/>
</dbReference>
<feature type="domain" description="Secretion system C-terminal sorting" evidence="10">
    <location>
        <begin position="943"/>
        <end position="1017"/>
    </location>
</feature>
<dbReference type="GO" id="GO:0008237">
    <property type="term" value="F:metallopeptidase activity"/>
    <property type="evidence" value="ECO:0007669"/>
    <property type="project" value="UniProtKB-KW"/>
</dbReference>
<evidence type="ECO:0000256" key="3">
    <source>
        <dbReference type="ARBA" id="ARBA00022723"/>
    </source>
</evidence>
<dbReference type="Gene3D" id="2.60.120.260">
    <property type="entry name" value="Galactose-binding domain-like"/>
    <property type="match status" value="1"/>
</dbReference>
<keyword evidence="5" id="KW-0378">Hydrolase</keyword>
<evidence type="ECO:0000256" key="6">
    <source>
        <dbReference type="ARBA" id="ARBA00022833"/>
    </source>
</evidence>
<gene>
    <name evidence="11" type="ORF">D3H65_31800</name>
</gene>
<name>A0A3B7MYX6_9BACT</name>
<keyword evidence="2" id="KW-0645">Protease</keyword>
<dbReference type="GO" id="GO:0046872">
    <property type="term" value="F:metal ion binding"/>
    <property type="evidence" value="ECO:0007669"/>
    <property type="project" value="UniProtKB-KW"/>
</dbReference>
<dbReference type="Proteomes" id="UP000263900">
    <property type="component" value="Chromosome"/>
</dbReference>
<keyword evidence="3" id="KW-0479">Metal-binding</keyword>
<evidence type="ECO:0000256" key="4">
    <source>
        <dbReference type="ARBA" id="ARBA00022729"/>
    </source>
</evidence>
<accession>A0A3B7MYX6</accession>
<evidence type="ECO:0000256" key="5">
    <source>
        <dbReference type="ARBA" id="ARBA00022801"/>
    </source>
</evidence>
<evidence type="ECO:0000256" key="8">
    <source>
        <dbReference type="ARBA" id="ARBA00023157"/>
    </source>
</evidence>